<feature type="transmembrane region" description="Helical" evidence="8">
    <location>
        <begin position="172"/>
        <end position="201"/>
    </location>
</feature>
<keyword evidence="5 8" id="KW-0812">Transmembrane</keyword>
<keyword evidence="3 10" id="KW-0328">Glycosyltransferase</keyword>
<gene>
    <name evidence="10" type="ORF">O0S09_03845</name>
</gene>
<dbReference type="Proteomes" id="UP001141336">
    <property type="component" value="Unassembled WGS sequence"/>
</dbReference>
<evidence type="ECO:0000259" key="9">
    <source>
        <dbReference type="Pfam" id="PF13231"/>
    </source>
</evidence>
<evidence type="ECO:0000256" key="1">
    <source>
        <dbReference type="ARBA" id="ARBA00004651"/>
    </source>
</evidence>
<feature type="transmembrane region" description="Helical" evidence="8">
    <location>
        <begin position="90"/>
        <end position="110"/>
    </location>
</feature>
<evidence type="ECO:0000256" key="5">
    <source>
        <dbReference type="ARBA" id="ARBA00022692"/>
    </source>
</evidence>
<evidence type="ECO:0000256" key="3">
    <source>
        <dbReference type="ARBA" id="ARBA00022676"/>
    </source>
</evidence>
<dbReference type="RefSeq" id="WP_268922630.1">
    <property type="nucleotide sequence ID" value="NZ_JAPTGC010000004.1"/>
</dbReference>
<name>A0ABT4IKV4_9EURY</name>
<proteinExistence type="predicted"/>
<keyword evidence="7 8" id="KW-0472">Membrane</keyword>
<sequence>MTEHLQLIKQYLLNNKYTVIVCVLTLVALFLRLFHLGYNSLWGDEIATVHFVSNGLEGVWNVMYIDGRPTPPLYYTLESITLSFLGHGEFAVRLLSAIFGAFSIPLIYLLGKELLDQRTGTLAAGILTVLIYHIYYSQEARCYTMLLFLFLIATLAYIRAMKTNQTKYWGIFALFSALIVWTHFIGSIGVGILLLHAILTILLTRQYGNIRNFLFSILGILLLVSPLFFVLVQVGSDIPSAASVYGLGVFFLPQALLKMFNPSINTYTILGGLFVVAALICWIIGMRNLYKTDKNALLLVGMVCILPLVFGEIVNILGFDVWYNHFIFILPFFLIGIANCINFSPNPSTKKILTVLVLIGVLLYVICGFPGYYATYTKDDWKGTADFLSNQTLEGDHIFGGATYYYNATADKTSQYSLSLETLQSMLPHDTNSTVSAYLVFSFDLSEPNVTEIASSGSPYLDKIIAKIDTAGKGDTELINWILQNTEEIATFSSKSPYHEIHVHKVMVT</sequence>
<comment type="caution">
    <text evidence="10">The sequence shown here is derived from an EMBL/GenBank/DDBJ whole genome shotgun (WGS) entry which is preliminary data.</text>
</comment>
<feature type="transmembrane region" description="Helical" evidence="8">
    <location>
        <begin position="143"/>
        <end position="160"/>
    </location>
</feature>
<reference evidence="10" key="1">
    <citation type="submission" date="2022-12" db="EMBL/GenBank/DDBJ databases">
        <title>Isolation and characterisation of novel Methanocorpusculum spp. from native Australian herbivores indicates the genus is ancestrally host-associated.</title>
        <authorList>
            <person name="Volmer J.G."/>
            <person name="Soo R.M."/>
            <person name="Evans P.N."/>
            <person name="Hoedt E.C."/>
            <person name="Astorga Alsina A.L."/>
            <person name="Woodcroft B.J."/>
            <person name="Tyson G.W."/>
            <person name="Hugenholtz P."/>
            <person name="Morrison M."/>
        </authorList>
    </citation>
    <scope>NUCLEOTIDE SEQUENCE</scope>
    <source>
        <strain evidence="10">CW153</strain>
    </source>
</reference>
<dbReference type="InterPro" id="IPR050297">
    <property type="entry name" value="LipidA_mod_glycosyltrf_83"/>
</dbReference>
<dbReference type="Pfam" id="PF13231">
    <property type="entry name" value="PMT_2"/>
    <property type="match status" value="1"/>
</dbReference>
<dbReference type="PANTHER" id="PTHR33908">
    <property type="entry name" value="MANNOSYLTRANSFERASE YKCB-RELATED"/>
    <property type="match status" value="1"/>
</dbReference>
<feature type="domain" description="Glycosyltransferase RgtA/B/C/D-like" evidence="9">
    <location>
        <begin position="71"/>
        <end position="226"/>
    </location>
</feature>
<feature type="transmembrane region" description="Helical" evidence="8">
    <location>
        <begin position="296"/>
        <end position="316"/>
    </location>
</feature>
<keyword evidence="4 10" id="KW-0808">Transferase</keyword>
<evidence type="ECO:0000256" key="6">
    <source>
        <dbReference type="ARBA" id="ARBA00022989"/>
    </source>
</evidence>
<comment type="subcellular location">
    <subcellularLocation>
        <location evidence="1">Cell membrane</location>
        <topology evidence="1">Multi-pass membrane protein</topology>
    </subcellularLocation>
</comment>
<dbReference type="PANTHER" id="PTHR33908:SF11">
    <property type="entry name" value="MEMBRANE PROTEIN"/>
    <property type="match status" value="1"/>
</dbReference>
<keyword evidence="2" id="KW-1003">Cell membrane</keyword>
<accession>A0ABT4IKV4</accession>
<dbReference type="EMBL" id="JAPTGC010000004">
    <property type="protein sequence ID" value="MCZ0862388.1"/>
    <property type="molecule type" value="Genomic_DNA"/>
</dbReference>
<feature type="transmembrane region" description="Helical" evidence="8">
    <location>
        <begin position="213"/>
        <end position="232"/>
    </location>
</feature>
<dbReference type="EC" id="2.4.-.-" evidence="10"/>
<evidence type="ECO:0000313" key="11">
    <source>
        <dbReference type="Proteomes" id="UP001141336"/>
    </source>
</evidence>
<evidence type="ECO:0000313" key="10">
    <source>
        <dbReference type="EMBL" id="MCZ0862388.1"/>
    </source>
</evidence>
<organism evidence="10 11">
    <name type="scientific">Methanocorpusculum vombati</name>
    <dbReference type="NCBI Taxonomy" id="3002864"/>
    <lineage>
        <taxon>Archaea</taxon>
        <taxon>Methanobacteriati</taxon>
        <taxon>Methanobacteriota</taxon>
        <taxon>Stenosarchaea group</taxon>
        <taxon>Methanomicrobia</taxon>
        <taxon>Methanomicrobiales</taxon>
        <taxon>Methanocorpusculaceae</taxon>
        <taxon>Methanocorpusculum</taxon>
    </lineage>
</organism>
<feature type="transmembrane region" description="Helical" evidence="8">
    <location>
        <begin position="12"/>
        <end position="34"/>
    </location>
</feature>
<evidence type="ECO:0000256" key="8">
    <source>
        <dbReference type="SAM" id="Phobius"/>
    </source>
</evidence>
<feature type="transmembrane region" description="Helical" evidence="8">
    <location>
        <begin position="322"/>
        <end position="341"/>
    </location>
</feature>
<feature type="transmembrane region" description="Helical" evidence="8">
    <location>
        <begin position="266"/>
        <end position="284"/>
    </location>
</feature>
<feature type="transmembrane region" description="Helical" evidence="8">
    <location>
        <begin position="353"/>
        <end position="373"/>
    </location>
</feature>
<protein>
    <submittedName>
        <fullName evidence="10">Glycosyltransferase family 39 protein</fullName>
        <ecNumber evidence="10">2.4.-.-</ecNumber>
    </submittedName>
</protein>
<dbReference type="GO" id="GO:0016757">
    <property type="term" value="F:glycosyltransferase activity"/>
    <property type="evidence" value="ECO:0007669"/>
    <property type="project" value="UniProtKB-KW"/>
</dbReference>
<keyword evidence="11" id="KW-1185">Reference proteome</keyword>
<evidence type="ECO:0000256" key="4">
    <source>
        <dbReference type="ARBA" id="ARBA00022679"/>
    </source>
</evidence>
<keyword evidence="6 8" id="KW-1133">Transmembrane helix</keyword>
<evidence type="ECO:0000256" key="7">
    <source>
        <dbReference type="ARBA" id="ARBA00023136"/>
    </source>
</evidence>
<evidence type="ECO:0000256" key="2">
    <source>
        <dbReference type="ARBA" id="ARBA00022475"/>
    </source>
</evidence>
<dbReference type="InterPro" id="IPR038731">
    <property type="entry name" value="RgtA/B/C-like"/>
</dbReference>